<feature type="transmembrane region" description="Helical" evidence="7">
    <location>
        <begin position="29"/>
        <end position="52"/>
    </location>
</feature>
<evidence type="ECO:0000313" key="8">
    <source>
        <dbReference type="EMBL" id="SBW03976.1"/>
    </source>
</evidence>
<comment type="similarity">
    <text evidence="2">Belongs to the UPF0410 family.</text>
</comment>
<comment type="subcellular location">
    <subcellularLocation>
        <location evidence="1">Cell membrane</location>
        <topology evidence="1">Multi-pass membrane protein</topology>
    </subcellularLocation>
</comment>
<dbReference type="PANTHER" id="PTHR33884:SF3">
    <property type="entry name" value="UPF0410 PROTEIN YMGE"/>
    <property type="match status" value="1"/>
</dbReference>
<dbReference type="PANTHER" id="PTHR33884">
    <property type="entry name" value="UPF0410 PROTEIN YMGE"/>
    <property type="match status" value="1"/>
</dbReference>
<dbReference type="Pfam" id="PF04226">
    <property type="entry name" value="Transgly_assoc"/>
    <property type="match status" value="1"/>
</dbReference>
<evidence type="ECO:0000256" key="2">
    <source>
        <dbReference type="ARBA" id="ARBA00011006"/>
    </source>
</evidence>
<sequence>MGIISWIIIGALAGWIASMIMGKNNEMGAVANIVIGIVGGFIGGLVMNLLGGSGVTGFNIWSLLVAVLGSVILLWIINAIKRKK</sequence>
<evidence type="ECO:0008006" key="9">
    <source>
        <dbReference type="Google" id="ProtNLM"/>
    </source>
</evidence>
<evidence type="ECO:0000256" key="7">
    <source>
        <dbReference type="SAM" id="Phobius"/>
    </source>
</evidence>
<protein>
    <recommendedName>
        <fullName evidence="9">Transglycosylase associated protein</fullName>
    </recommendedName>
</protein>
<evidence type="ECO:0000256" key="3">
    <source>
        <dbReference type="ARBA" id="ARBA00022475"/>
    </source>
</evidence>
<feature type="transmembrane region" description="Helical" evidence="7">
    <location>
        <begin position="58"/>
        <end position="80"/>
    </location>
</feature>
<keyword evidence="6 7" id="KW-0472">Membrane</keyword>
<name>A0A212JWX9_9FIRM</name>
<evidence type="ECO:0000256" key="6">
    <source>
        <dbReference type="ARBA" id="ARBA00023136"/>
    </source>
</evidence>
<keyword evidence="4 7" id="KW-0812">Transmembrane</keyword>
<keyword evidence="5 7" id="KW-1133">Transmembrane helix</keyword>
<evidence type="ECO:0000256" key="4">
    <source>
        <dbReference type="ARBA" id="ARBA00022692"/>
    </source>
</evidence>
<dbReference type="InterPro" id="IPR007341">
    <property type="entry name" value="Transgly_assoc"/>
</dbReference>
<dbReference type="AlphaFoldDB" id="A0A212JWX9"/>
<proteinExistence type="inferred from homology"/>
<evidence type="ECO:0000256" key="5">
    <source>
        <dbReference type="ARBA" id="ARBA00022989"/>
    </source>
</evidence>
<evidence type="ECO:0000256" key="1">
    <source>
        <dbReference type="ARBA" id="ARBA00004651"/>
    </source>
</evidence>
<accession>A0A212JWX9</accession>
<keyword evidence="3" id="KW-1003">Cell membrane</keyword>
<organism evidence="8">
    <name type="scientific">uncultured Eubacteriales bacterium</name>
    <dbReference type="NCBI Taxonomy" id="172733"/>
    <lineage>
        <taxon>Bacteria</taxon>
        <taxon>Bacillati</taxon>
        <taxon>Bacillota</taxon>
        <taxon>Clostridia</taxon>
        <taxon>Eubacteriales</taxon>
        <taxon>environmental samples</taxon>
    </lineage>
</organism>
<gene>
    <name evidence="8" type="ORF">KL86CLO1_11848</name>
</gene>
<dbReference type="EMBL" id="FLUN01000001">
    <property type="protein sequence ID" value="SBW03976.1"/>
    <property type="molecule type" value="Genomic_DNA"/>
</dbReference>
<dbReference type="GO" id="GO:0005886">
    <property type="term" value="C:plasma membrane"/>
    <property type="evidence" value="ECO:0007669"/>
    <property type="project" value="UniProtKB-SubCell"/>
</dbReference>
<feature type="transmembrane region" description="Helical" evidence="7">
    <location>
        <begin position="6"/>
        <end position="22"/>
    </location>
</feature>
<reference evidence="8" key="1">
    <citation type="submission" date="2016-04" db="EMBL/GenBank/DDBJ databases">
        <authorList>
            <person name="Evans L.H."/>
            <person name="Alamgir A."/>
            <person name="Owens N."/>
            <person name="Weber N.D."/>
            <person name="Virtaneva K."/>
            <person name="Barbian K."/>
            <person name="Babar A."/>
            <person name="Rosenke K."/>
        </authorList>
    </citation>
    <scope>NUCLEOTIDE SEQUENCE</scope>
    <source>
        <strain evidence="8">86</strain>
    </source>
</reference>